<dbReference type="AlphaFoldDB" id="A0A0V0GV05"/>
<accession>A0A0V0GV05</accession>
<reference evidence="1" key="1">
    <citation type="submission" date="2015-12" db="EMBL/GenBank/DDBJ databases">
        <title>Gene expression during late stages of embryo sac development: a critical building block for successful pollen-pistil interactions.</title>
        <authorList>
            <person name="Liu Y."/>
            <person name="Joly V."/>
            <person name="Sabar M."/>
            <person name="Matton D.P."/>
        </authorList>
    </citation>
    <scope>NUCLEOTIDE SEQUENCE</scope>
</reference>
<name>A0A0V0GV05_SOLCH</name>
<proteinExistence type="predicted"/>
<protein>
    <submittedName>
        <fullName evidence="1">Putative ovule protein</fullName>
    </submittedName>
</protein>
<organism evidence="1">
    <name type="scientific">Solanum chacoense</name>
    <name type="common">Chaco potato</name>
    <dbReference type="NCBI Taxonomy" id="4108"/>
    <lineage>
        <taxon>Eukaryota</taxon>
        <taxon>Viridiplantae</taxon>
        <taxon>Streptophyta</taxon>
        <taxon>Embryophyta</taxon>
        <taxon>Tracheophyta</taxon>
        <taxon>Spermatophyta</taxon>
        <taxon>Magnoliopsida</taxon>
        <taxon>eudicotyledons</taxon>
        <taxon>Gunneridae</taxon>
        <taxon>Pentapetalae</taxon>
        <taxon>asterids</taxon>
        <taxon>lamiids</taxon>
        <taxon>Solanales</taxon>
        <taxon>Solanaceae</taxon>
        <taxon>Solanoideae</taxon>
        <taxon>Solaneae</taxon>
        <taxon>Solanum</taxon>
    </lineage>
</organism>
<dbReference type="EMBL" id="GEDG01031087">
    <property type="protein sequence ID" value="JAP11575.1"/>
    <property type="molecule type" value="Transcribed_RNA"/>
</dbReference>
<evidence type="ECO:0000313" key="1">
    <source>
        <dbReference type="EMBL" id="JAP11575.1"/>
    </source>
</evidence>
<sequence>MTSVLAGKIFGQHALLKSLFSKIEAIIVFFRFLFFCSAILKLDPIRNLYVSPRCLESTYYCLNFGNCS</sequence>